<dbReference type="GO" id="GO:0030246">
    <property type="term" value="F:carbohydrate binding"/>
    <property type="evidence" value="ECO:0007669"/>
    <property type="project" value="InterPro"/>
</dbReference>
<dbReference type="PANTHER" id="PTHR34823">
    <property type="entry name" value="GLCNAC-BINDING PROTEIN A"/>
    <property type="match status" value="1"/>
</dbReference>
<proteinExistence type="predicted"/>
<dbReference type="InterPro" id="IPR036573">
    <property type="entry name" value="CBM_sf_5/12"/>
</dbReference>
<dbReference type="InterPro" id="IPR004302">
    <property type="entry name" value="Cellulose/chitin-bd_N"/>
</dbReference>
<keyword evidence="4" id="KW-0503">Monooxygenase</keyword>
<reference evidence="4 7" key="2">
    <citation type="submission" date="2020-12" db="EMBL/GenBank/DDBJ databases">
        <title>FDA dAtabase for Regulatory Grade micrObial Sequences (FDA-ARGOS): Supporting development and validation of Infectious Disease Dx tests.</title>
        <authorList>
            <person name="Sproer C."/>
            <person name="Gronow S."/>
            <person name="Severitt S."/>
            <person name="Schroder I."/>
            <person name="Tallon L."/>
            <person name="Sadzewicz L."/>
            <person name="Zhao X."/>
            <person name="Boylan J."/>
            <person name="Ott S."/>
            <person name="Bowen H."/>
            <person name="Vavikolanu K."/>
            <person name="Mehta A."/>
            <person name="Aluvathingal J."/>
            <person name="Nadendla S."/>
            <person name="Lowell S."/>
            <person name="Myers T."/>
            <person name="Yan Y."/>
            <person name="Sichtig H."/>
        </authorList>
    </citation>
    <scope>NUCLEOTIDE SEQUENCE [LARGE SCALE GENOMIC DNA]</scope>
    <source>
        <strain evidence="4 7">FDAARGOS_907</strain>
    </source>
</reference>
<dbReference type="Gene3D" id="2.70.50.50">
    <property type="entry name" value="chitin-binding protein cbp21"/>
    <property type="match status" value="1"/>
</dbReference>
<dbReference type="GO" id="GO:0004497">
    <property type="term" value="F:monooxygenase activity"/>
    <property type="evidence" value="ECO:0007669"/>
    <property type="project" value="UniProtKB-KW"/>
</dbReference>
<dbReference type="Gene3D" id="2.60.40.10">
    <property type="entry name" value="Immunoglobulins"/>
    <property type="match status" value="2"/>
</dbReference>
<dbReference type="InterPro" id="IPR036116">
    <property type="entry name" value="FN3_sf"/>
</dbReference>
<dbReference type="Pfam" id="PF02839">
    <property type="entry name" value="CBM_5_12"/>
    <property type="match status" value="1"/>
</dbReference>
<dbReference type="Gene3D" id="2.10.10.20">
    <property type="entry name" value="Carbohydrate-binding module superfamily 5/12"/>
    <property type="match status" value="1"/>
</dbReference>
<evidence type="ECO:0000313" key="6">
    <source>
        <dbReference type="Proteomes" id="UP000248897"/>
    </source>
</evidence>
<protein>
    <submittedName>
        <fullName evidence="5">Chitinase A1</fullName>
        <ecNumber evidence="5">3.2.1.14</ecNumber>
    </submittedName>
    <submittedName>
        <fullName evidence="4">Lytic polysaccharide monooxygenase</fullName>
    </submittedName>
</protein>
<dbReference type="Proteomes" id="UP000248897">
    <property type="component" value="Chromosome 1"/>
</dbReference>
<evidence type="ECO:0000256" key="1">
    <source>
        <dbReference type="ARBA" id="ARBA00022729"/>
    </source>
</evidence>
<organism evidence="5 6">
    <name type="scientific">Serratia plymuthica</name>
    <dbReference type="NCBI Taxonomy" id="82996"/>
    <lineage>
        <taxon>Bacteria</taxon>
        <taxon>Pseudomonadati</taxon>
        <taxon>Pseudomonadota</taxon>
        <taxon>Gammaproteobacteria</taxon>
        <taxon>Enterobacterales</taxon>
        <taxon>Yersiniaceae</taxon>
        <taxon>Serratia</taxon>
    </lineage>
</organism>
<evidence type="ECO:0000313" key="7">
    <source>
        <dbReference type="Proteomes" id="UP000594967"/>
    </source>
</evidence>
<dbReference type="CDD" id="cd00063">
    <property type="entry name" value="FN3"/>
    <property type="match status" value="2"/>
</dbReference>
<dbReference type="SUPFAM" id="SSF49265">
    <property type="entry name" value="Fibronectin type III"/>
    <property type="match status" value="1"/>
</dbReference>
<dbReference type="Proteomes" id="UP000594967">
    <property type="component" value="Chromosome"/>
</dbReference>
<evidence type="ECO:0000256" key="2">
    <source>
        <dbReference type="ARBA" id="ARBA00022801"/>
    </source>
</evidence>
<dbReference type="InterPro" id="IPR003610">
    <property type="entry name" value="CBM5/12"/>
</dbReference>
<sequence length="448" mass="49362">MANARRNQPRHGHVFSPESRAIFAYQEGKLTDTDPSSLEAGKFFPATAGGLHDPIAPTDDLSNVPAADGKIASGGWPGALFLDEPGTQWRKHEVKAGQPLTVSWAYHALHLTRRWNYFITKADWDPQRKLARDQFESTPFYKAELSAQPHWEHQAALTPPEPTIHQLTLPERHGYHVLLAIWEVANTGNAFYQVIDLNFTDAGGNERPTPPGGLHATHVTTNSLELAWSASHGAHPITRYSVFCNGDLLVTLDASTLGYTHKNLAPDTDYTYFVSATDSENNQSLPGNSIVVRTLNEGGEDNPPTAPGNLHSMGVTADTVRLMWSASTGGHALKHYYVYRDGIQVGTTSPTQHEYTDAGLSGSTEYRYFVAAIDVRDYLSLPSNVLILSTSGGGNIPEWALNTRYEVDDKVRYQGKTYQCLQAHISNEGWNPAETVTILWKEISALAR</sequence>
<evidence type="ECO:0000259" key="3">
    <source>
        <dbReference type="PROSITE" id="PS50853"/>
    </source>
</evidence>
<dbReference type="SMART" id="SM00495">
    <property type="entry name" value="ChtBD3"/>
    <property type="match status" value="1"/>
</dbReference>
<dbReference type="InterPro" id="IPR013783">
    <property type="entry name" value="Ig-like_fold"/>
</dbReference>
<dbReference type="CDD" id="cd21177">
    <property type="entry name" value="LPMO_AA10"/>
    <property type="match status" value="1"/>
</dbReference>
<dbReference type="CDD" id="cd12214">
    <property type="entry name" value="ChiA1_BD"/>
    <property type="match status" value="1"/>
</dbReference>
<dbReference type="GO" id="GO:0005576">
    <property type="term" value="C:extracellular region"/>
    <property type="evidence" value="ECO:0007669"/>
    <property type="project" value="InterPro"/>
</dbReference>
<dbReference type="EMBL" id="LS483469">
    <property type="protein sequence ID" value="SQI39342.1"/>
    <property type="molecule type" value="Genomic_DNA"/>
</dbReference>
<dbReference type="InterPro" id="IPR014756">
    <property type="entry name" value="Ig_E-set"/>
</dbReference>
<keyword evidence="7" id="KW-1185">Reference proteome</keyword>
<dbReference type="SUPFAM" id="SSF51055">
    <property type="entry name" value="Carbohydrate binding domain"/>
    <property type="match status" value="1"/>
</dbReference>
<dbReference type="PROSITE" id="PS50853">
    <property type="entry name" value="FN3"/>
    <property type="match status" value="2"/>
</dbReference>
<dbReference type="Pfam" id="PF03067">
    <property type="entry name" value="LPMO_10"/>
    <property type="match status" value="1"/>
</dbReference>
<keyword evidence="5" id="KW-0326">Glycosidase</keyword>
<evidence type="ECO:0000313" key="4">
    <source>
        <dbReference type="EMBL" id="QPS20992.1"/>
    </source>
</evidence>
<evidence type="ECO:0000313" key="5">
    <source>
        <dbReference type="EMBL" id="SQI39342.1"/>
    </source>
</evidence>
<dbReference type="EC" id="3.2.1.14" evidence="5"/>
<dbReference type="EMBL" id="CP065673">
    <property type="protein sequence ID" value="QPS20992.1"/>
    <property type="molecule type" value="Genomic_DNA"/>
</dbReference>
<dbReference type="InterPro" id="IPR051024">
    <property type="entry name" value="GlcNAc_Chitin_IntDeg"/>
</dbReference>
<keyword evidence="2 5" id="KW-0378">Hydrolase</keyword>
<dbReference type="GO" id="GO:0005975">
    <property type="term" value="P:carbohydrate metabolic process"/>
    <property type="evidence" value="ECO:0007669"/>
    <property type="project" value="InterPro"/>
</dbReference>
<reference evidence="5 6" key="1">
    <citation type="submission" date="2018-06" db="EMBL/GenBank/DDBJ databases">
        <authorList>
            <consortium name="Pathogen Informatics"/>
            <person name="Doyle S."/>
        </authorList>
    </citation>
    <scope>NUCLEOTIDE SEQUENCE [LARGE SCALE GENOMIC DNA]</scope>
    <source>
        <strain evidence="5 6">NCTC12961</strain>
    </source>
</reference>
<keyword evidence="1" id="KW-0732">Signal</keyword>
<accession>A0A2X4UXM2</accession>
<dbReference type="SUPFAM" id="SSF81296">
    <property type="entry name" value="E set domains"/>
    <property type="match status" value="1"/>
</dbReference>
<keyword evidence="4" id="KW-0560">Oxidoreductase</keyword>
<dbReference type="PANTHER" id="PTHR34823:SF1">
    <property type="entry name" value="CHITIN-BINDING TYPE-4 DOMAIN-CONTAINING PROTEIN"/>
    <property type="match status" value="1"/>
</dbReference>
<gene>
    <name evidence="5" type="primary">chiA1_1</name>
    <name evidence="4" type="ORF">I6G64_00710</name>
    <name evidence="5" type="ORF">NCTC12961_02816</name>
</gene>
<name>A0A2X4UXM2_SERPL</name>
<dbReference type="InterPro" id="IPR003961">
    <property type="entry name" value="FN3_dom"/>
</dbReference>
<dbReference type="GO" id="GO:0008843">
    <property type="term" value="F:endochitinase activity"/>
    <property type="evidence" value="ECO:0007669"/>
    <property type="project" value="UniProtKB-EC"/>
</dbReference>
<dbReference type="SMART" id="SM00060">
    <property type="entry name" value="FN3"/>
    <property type="match status" value="2"/>
</dbReference>
<dbReference type="Pfam" id="PF00041">
    <property type="entry name" value="fn3"/>
    <property type="match status" value="1"/>
</dbReference>
<feature type="domain" description="Fibronectin type-III" evidence="3">
    <location>
        <begin position="210"/>
        <end position="297"/>
    </location>
</feature>
<feature type="domain" description="Fibronectin type-III" evidence="3">
    <location>
        <begin position="306"/>
        <end position="393"/>
    </location>
</feature>
<dbReference type="AlphaFoldDB" id="A0A2X4UXM2"/>
<dbReference type="RefSeq" id="WP_063198511.1">
    <property type="nucleotide sequence ID" value="NZ_CAMITG010000002.1"/>
</dbReference>